<keyword evidence="3" id="KW-0813">Transport</keyword>
<keyword evidence="4" id="KW-1003">Cell membrane</keyword>
<dbReference type="Gene3D" id="2.30.42.10">
    <property type="match status" value="1"/>
</dbReference>
<name>K2K3L8_9GAMM</name>
<evidence type="ECO:0000256" key="4">
    <source>
        <dbReference type="ARBA" id="ARBA00022475"/>
    </source>
</evidence>
<evidence type="ECO:0000256" key="10">
    <source>
        <dbReference type="SAM" id="Phobius"/>
    </source>
</evidence>
<proteinExistence type="inferred from homology"/>
<dbReference type="Gene3D" id="2.30.30.830">
    <property type="match status" value="1"/>
</dbReference>
<dbReference type="STRING" id="745411.B3C1_02045"/>
<evidence type="ECO:0000256" key="8">
    <source>
        <dbReference type="ARBA" id="ARBA00022989"/>
    </source>
</evidence>
<feature type="transmembrane region" description="Helical" evidence="10">
    <location>
        <begin position="25"/>
        <end position="46"/>
    </location>
</feature>
<keyword evidence="13" id="KW-1185">Reference proteome</keyword>
<feature type="domain" description="Type II secretion system protein GspC N-terminal" evidence="11">
    <location>
        <begin position="31"/>
        <end position="162"/>
    </location>
</feature>
<evidence type="ECO:0000313" key="13">
    <source>
        <dbReference type="Proteomes" id="UP000006755"/>
    </source>
</evidence>
<evidence type="ECO:0000256" key="7">
    <source>
        <dbReference type="ARBA" id="ARBA00022927"/>
    </source>
</evidence>
<evidence type="ECO:0000313" key="12">
    <source>
        <dbReference type="EMBL" id="EKE77554.1"/>
    </source>
</evidence>
<dbReference type="InterPro" id="IPR036034">
    <property type="entry name" value="PDZ_sf"/>
</dbReference>
<organism evidence="12 13">
    <name type="scientific">Gallaecimonas xiamenensis 3-C-1</name>
    <dbReference type="NCBI Taxonomy" id="745411"/>
    <lineage>
        <taxon>Bacteria</taxon>
        <taxon>Pseudomonadati</taxon>
        <taxon>Pseudomonadota</taxon>
        <taxon>Gammaproteobacteria</taxon>
        <taxon>Enterobacterales</taxon>
        <taxon>Gallaecimonadaceae</taxon>
        <taxon>Gallaecimonas</taxon>
    </lineage>
</organism>
<keyword evidence="9 10" id="KW-0472">Membrane</keyword>
<gene>
    <name evidence="12" type="ORF">B3C1_02045</name>
</gene>
<comment type="similarity">
    <text evidence="2">Belongs to the GSP C family.</text>
</comment>
<comment type="subcellular location">
    <subcellularLocation>
        <location evidence="1">Cell inner membrane</location>
    </subcellularLocation>
</comment>
<dbReference type="Proteomes" id="UP000006755">
    <property type="component" value="Unassembled WGS sequence"/>
</dbReference>
<evidence type="ECO:0000256" key="3">
    <source>
        <dbReference type="ARBA" id="ARBA00022448"/>
    </source>
</evidence>
<keyword evidence="6 10" id="KW-0812">Transmembrane</keyword>
<dbReference type="OrthoDB" id="1491375at2"/>
<reference evidence="12 13" key="1">
    <citation type="journal article" date="2012" name="J. Bacteriol.">
        <title>Genome Sequence of Gallaecimonas xiamenensis Type Strain 3-C-1.</title>
        <authorList>
            <person name="Lai Q."/>
            <person name="Wang L."/>
            <person name="Wang W."/>
            <person name="Shao Z."/>
        </authorList>
    </citation>
    <scope>NUCLEOTIDE SEQUENCE [LARGE SCALE GENOMIC DNA]</scope>
    <source>
        <strain evidence="12 13">3-C-1</strain>
    </source>
</reference>
<dbReference type="GO" id="GO:0005886">
    <property type="term" value="C:plasma membrane"/>
    <property type="evidence" value="ECO:0007669"/>
    <property type="project" value="UniProtKB-SubCell"/>
</dbReference>
<dbReference type="SUPFAM" id="SSF50156">
    <property type="entry name" value="PDZ domain-like"/>
    <property type="match status" value="1"/>
</dbReference>
<evidence type="ECO:0000256" key="2">
    <source>
        <dbReference type="ARBA" id="ARBA00007986"/>
    </source>
</evidence>
<dbReference type="RefSeq" id="WP_008482566.1">
    <property type="nucleotide sequence ID" value="NZ_AMRI01000002.1"/>
</dbReference>
<dbReference type="Pfam" id="PF11356">
    <property type="entry name" value="T2SSC"/>
    <property type="match status" value="1"/>
</dbReference>
<dbReference type="eggNOG" id="COG3031">
    <property type="taxonomic scope" value="Bacteria"/>
</dbReference>
<dbReference type="InterPro" id="IPR001639">
    <property type="entry name" value="T2SS_protein-GspC"/>
</dbReference>
<dbReference type="InterPro" id="IPR024961">
    <property type="entry name" value="T2SS_GspC_N"/>
</dbReference>
<evidence type="ECO:0000256" key="6">
    <source>
        <dbReference type="ARBA" id="ARBA00022692"/>
    </source>
</evidence>
<evidence type="ECO:0000256" key="9">
    <source>
        <dbReference type="ARBA" id="ARBA00023136"/>
    </source>
</evidence>
<protein>
    <submittedName>
        <fullName evidence="12">Type II secretory pathway, component EpsC</fullName>
    </submittedName>
</protein>
<dbReference type="NCBIfam" id="TIGR01713">
    <property type="entry name" value="typeII_sec_gspC"/>
    <property type="match status" value="1"/>
</dbReference>
<dbReference type="GO" id="GO:0015628">
    <property type="term" value="P:protein secretion by the type II secretion system"/>
    <property type="evidence" value="ECO:0007669"/>
    <property type="project" value="InterPro"/>
</dbReference>
<evidence type="ECO:0000256" key="1">
    <source>
        <dbReference type="ARBA" id="ARBA00004533"/>
    </source>
</evidence>
<keyword evidence="7" id="KW-0653">Protein transport</keyword>
<dbReference type="GO" id="GO:0015627">
    <property type="term" value="C:type II protein secretion system complex"/>
    <property type="evidence" value="ECO:0007669"/>
    <property type="project" value="InterPro"/>
</dbReference>
<dbReference type="EMBL" id="AMRI01000002">
    <property type="protein sequence ID" value="EKE77554.1"/>
    <property type="molecule type" value="Genomic_DNA"/>
</dbReference>
<evidence type="ECO:0000259" key="11">
    <source>
        <dbReference type="Pfam" id="PF11356"/>
    </source>
</evidence>
<dbReference type="AlphaFoldDB" id="K2K3L8"/>
<keyword evidence="8 10" id="KW-1133">Transmembrane helix</keyword>
<comment type="caution">
    <text evidence="12">The sequence shown here is derived from an EMBL/GenBank/DDBJ whole genome shotgun (WGS) entry which is preliminary data.</text>
</comment>
<keyword evidence="5" id="KW-0997">Cell inner membrane</keyword>
<sequence length="292" mass="31550">MNTELLLERASDWARRLPEKTLQRFLTLIFSMVALWLLAGLCWQLATPVPPVERWQPSQAGQGESLDLSGLSAHPLFGIAAPEQQAPVQEVVDAPETRLKLKLSGLVAESHTGSGVAIIESQGSQRAYRVGDDIKGTSAKIKRILWDRVLLDNRNQTEALMLDGKEYQPLARPAPVPAGRRPAPTSVSADQVRDSLAAAKANPASISELVRFSPSRQDDSLVGYLVAPGSKPQLFNSLGLEKGDLVKAINGYDLTDPAQAMDILSQLGTLDSLALDIERGGQAMNLSISIEQ</sequence>
<evidence type="ECO:0000256" key="5">
    <source>
        <dbReference type="ARBA" id="ARBA00022519"/>
    </source>
</evidence>
<accession>K2K3L8</accession>